<feature type="compositionally biased region" description="Basic and acidic residues" evidence="6">
    <location>
        <begin position="1"/>
        <end position="14"/>
    </location>
</feature>
<proteinExistence type="predicted"/>
<keyword evidence="9" id="KW-1185">Reference proteome</keyword>
<dbReference type="Pfam" id="PF03106">
    <property type="entry name" value="WRKY"/>
    <property type="match status" value="1"/>
</dbReference>
<feature type="domain" description="WRKY" evidence="7">
    <location>
        <begin position="175"/>
        <end position="240"/>
    </location>
</feature>
<feature type="compositionally biased region" description="Low complexity" evidence="6">
    <location>
        <begin position="116"/>
        <end position="131"/>
    </location>
</feature>
<name>A0AAV5LKF7_9ROSI</name>
<dbReference type="SMART" id="SM00774">
    <property type="entry name" value="WRKY"/>
    <property type="match status" value="1"/>
</dbReference>
<dbReference type="PROSITE" id="PS50811">
    <property type="entry name" value="WRKY"/>
    <property type="match status" value="1"/>
</dbReference>
<dbReference type="InterPro" id="IPR036576">
    <property type="entry name" value="WRKY_dom_sf"/>
</dbReference>
<dbReference type="SUPFAM" id="SSF118290">
    <property type="entry name" value="WRKY DNA-binding domain"/>
    <property type="match status" value="1"/>
</dbReference>
<organism evidence="8 9">
    <name type="scientific">Rubroshorea leprosula</name>
    <dbReference type="NCBI Taxonomy" id="152421"/>
    <lineage>
        <taxon>Eukaryota</taxon>
        <taxon>Viridiplantae</taxon>
        <taxon>Streptophyta</taxon>
        <taxon>Embryophyta</taxon>
        <taxon>Tracheophyta</taxon>
        <taxon>Spermatophyta</taxon>
        <taxon>Magnoliopsida</taxon>
        <taxon>eudicotyledons</taxon>
        <taxon>Gunneridae</taxon>
        <taxon>Pentapetalae</taxon>
        <taxon>rosids</taxon>
        <taxon>malvids</taxon>
        <taxon>Malvales</taxon>
        <taxon>Dipterocarpaceae</taxon>
        <taxon>Rubroshorea</taxon>
    </lineage>
</organism>
<feature type="region of interest" description="Disordered" evidence="6">
    <location>
        <begin position="74"/>
        <end position="170"/>
    </location>
</feature>
<keyword evidence="4" id="KW-0804">Transcription</keyword>
<feature type="region of interest" description="Disordered" evidence="6">
    <location>
        <begin position="1"/>
        <end position="27"/>
    </location>
</feature>
<sequence length="343" mass="37710">MEQRREEGEEKRSENFMANSTFNDEIPANFGGTGSSIFDDKWGPTGFGFVDLLSVNHDFSPPIFDSLVQAPFLPPPPPLLPASASTAAPPLAPSQEVLIPSPASTVPESSEVLNTAPTTPNSASISSSSNEEQSKVGGDDGEQDQDDQKSKNKLKPKKKNPKRQREPRFAFMTKSEVDHLDDGFRWRKYGQKAVKNSPYPRSYYRCTTAGCGVKKRVERSSEDTTVVVTTYEGQHTHPCPITPRGSMGILTDAAGYGAASASLPFVVPQYFHHHQQQQRPYIISPSPSLNITASSGYNNPISFPSLIQERRVPPSMTSSVLLRDDGLLQDIVPSQMRNELKEE</sequence>
<dbReference type="InterPro" id="IPR044810">
    <property type="entry name" value="WRKY_plant"/>
</dbReference>
<keyword evidence="5" id="KW-0539">Nucleus</keyword>
<dbReference type="Gene3D" id="2.20.25.80">
    <property type="entry name" value="WRKY domain"/>
    <property type="match status" value="1"/>
</dbReference>
<dbReference type="GO" id="GO:0003700">
    <property type="term" value="F:DNA-binding transcription factor activity"/>
    <property type="evidence" value="ECO:0007669"/>
    <property type="project" value="InterPro"/>
</dbReference>
<comment type="caution">
    <text evidence="8">The sequence shown here is derived from an EMBL/GenBank/DDBJ whole genome shotgun (WGS) entry which is preliminary data.</text>
</comment>
<dbReference type="EMBL" id="BPVZ01000125">
    <property type="protein sequence ID" value="GKV37910.1"/>
    <property type="molecule type" value="Genomic_DNA"/>
</dbReference>
<dbReference type="FunFam" id="2.20.25.80:FF:000003">
    <property type="entry name" value="WRKY transcription factor 57"/>
    <property type="match status" value="1"/>
</dbReference>
<evidence type="ECO:0000313" key="9">
    <source>
        <dbReference type="Proteomes" id="UP001054252"/>
    </source>
</evidence>
<dbReference type="InterPro" id="IPR003657">
    <property type="entry name" value="WRKY_dom"/>
</dbReference>
<reference evidence="8 9" key="1">
    <citation type="journal article" date="2021" name="Commun. Biol.">
        <title>The genome of Shorea leprosula (Dipterocarpaceae) highlights the ecological relevance of drought in aseasonal tropical rainforests.</title>
        <authorList>
            <person name="Ng K.K.S."/>
            <person name="Kobayashi M.J."/>
            <person name="Fawcett J.A."/>
            <person name="Hatakeyama M."/>
            <person name="Paape T."/>
            <person name="Ng C.H."/>
            <person name="Ang C.C."/>
            <person name="Tnah L.H."/>
            <person name="Lee C.T."/>
            <person name="Nishiyama T."/>
            <person name="Sese J."/>
            <person name="O'Brien M.J."/>
            <person name="Copetti D."/>
            <person name="Mohd Noor M.I."/>
            <person name="Ong R.C."/>
            <person name="Putra M."/>
            <person name="Sireger I.Z."/>
            <person name="Indrioko S."/>
            <person name="Kosugi Y."/>
            <person name="Izuno A."/>
            <person name="Isagi Y."/>
            <person name="Lee S.L."/>
            <person name="Shimizu K.K."/>
        </authorList>
    </citation>
    <scope>NUCLEOTIDE SEQUENCE [LARGE SCALE GENOMIC DNA]</scope>
    <source>
        <strain evidence="8">214</strain>
    </source>
</reference>
<evidence type="ECO:0000256" key="2">
    <source>
        <dbReference type="ARBA" id="ARBA00023015"/>
    </source>
</evidence>
<dbReference type="GO" id="GO:0043565">
    <property type="term" value="F:sequence-specific DNA binding"/>
    <property type="evidence" value="ECO:0007669"/>
    <property type="project" value="InterPro"/>
</dbReference>
<evidence type="ECO:0000313" key="8">
    <source>
        <dbReference type="EMBL" id="GKV37910.1"/>
    </source>
</evidence>
<keyword evidence="3" id="KW-0238">DNA-binding</keyword>
<evidence type="ECO:0000256" key="1">
    <source>
        <dbReference type="ARBA" id="ARBA00004123"/>
    </source>
</evidence>
<evidence type="ECO:0000256" key="3">
    <source>
        <dbReference type="ARBA" id="ARBA00023125"/>
    </source>
</evidence>
<evidence type="ECO:0000256" key="5">
    <source>
        <dbReference type="ARBA" id="ARBA00023242"/>
    </source>
</evidence>
<evidence type="ECO:0000256" key="4">
    <source>
        <dbReference type="ARBA" id="ARBA00023163"/>
    </source>
</evidence>
<evidence type="ECO:0000256" key="6">
    <source>
        <dbReference type="SAM" id="MobiDB-lite"/>
    </source>
</evidence>
<feature type="compositionally biased region" description="Basic residues" evidence="6">
    <location>
        <begin position="151"/>
        <end position="162"/>
    </location>
</feature>
<dbReference type="PANTHER" id="PTHR31221:SF358">
    <property type="entry name" value="WRKY TRANSCRIPTION FACTOR 71"/>
    <property type="match status" value="1"/>
</dbReference>
<evidence type="ECO:0000259" key="7">
    <source>
        <dbReference type="PROSITE" id="PS50811"/>
    </source>
</evidence>
<feature type="compositionally biased region" description="Polar residues" evidence="6">
    <location>
        <begin position="102"/>
        <end position="115"/>
    </location>
</feature>
<protein>
    <recommendedName>
        <fullName evidence="7">WRKY domain-containing protein</fullName>
    </recommendedName>
</protein>
<gene>
    <name evidence="8" type="ORF">SLEP1_g45873</name>
</gene>
<dbReference type="PANTHER" id="PTHR31221">
    <property type="entry name" value="WRKY TRANSCRIPTION FACTOR PROTEIN 1-RELATED"/>
    <property type="match status" value="1"/>
</dbReference>
<keyword evidence="2" id="KW-0805">Transcription regulation</keyword>
<comment type="subcellular location">
    <subcellularLocation>
        <location evidence="1">Nucleus</location>
    </subcellularLocation>
</comment>
<dbReference type="AlphaFoldDB" id="A0AAV5LKF7"/>
<dbReference type="Proteomes" id="UP001054252">
    <property type="component" value="Unassembled WGS sequence"/>
</dbReference>
<accession>A0AAV5LKF7</accession>
<dbReference type="GO" id="GO:0005634">
    <property type="term" value="C:nucleus"/>
    <property type="evidence" value="ECO:0007669"/>
    <property type="project" value="UniProtKB-SubCell"/>
</dbReference>